<organism evidence="1 2">
    <name type="scientific">Penicillium camemberti (strain FM 013)</name>
    <dbReference type="NCBI Taxonomy" id="1429867"/>
    <lineage>
        <taxon>Eukaryota</taxon>
        <taxon>Fungi</taxon>
        <taxon>Dikarya</taxon>
        <taxon>Ascomycota</taxon>
        <taxon>Pezizomycotina</taxon>
        <taxon>Eurotiomycetes</taxon>
        <taxon>Eurotiomycetidae</taxon>
        <taxon>Eurotiales</taxon>
        <taxon>Aspergillaceae</taxon>
        <taxon>Penicillium</taxon>
    </lineage>
</organism>
<proteinExistence type="predicted"/>
<dbReference type="AlphaFoldDB" id="A0A0G4PFT9"/>
<evidence type="ECO:0000313" key="1">
    <source>
        <dbReference type="EMBL" id="CRL25135.1"/>
    </source>
</evidence>
<reference evidence="1 2" key="1">
    <citation type="journal article" date="2014" name="Nat. Commun.">
        <title>Multiple recent horizontal transfers of a large genomic region in cheese making fungi.</title>
        <authorList>
            <person name="Cheeseman K."/>
            <person name="Ropars J."/>
            <person name="Renault P."/>
            <person name="Dupont J."/>
            <person name="Gouzy J."/>
            <person name="Branca A."/>
            <person name="Abraham A.L."/>
            <person name="Ceppi M."/>
            <person name="Conseiller E."/>
            <person name="Debuchy R."/>
            <person name="Malagnac F."/>
            <person name="Goarin A."/>
            <person name="Silar P."/>
            <person name="Lacoste S."/>
            <person name="Sallet E."/>
            <person name="Bensimon A."/>
            <person name="Giraud T."/>
            <person name="Brygoo Y."/>
        </authorList>
    </citation>
    <scope>NUCLEOTIDE SEQUENCE [LARGE SCALE GENOMIC DNA]</scope>
    <source>
        <strain evidence="2">FM 013</strain>
    </source>
</reference>
<keyword evidence="2" id="KW-1185">Reference proteome</keyword>
<evidence type="ECO:0000313" key="2">
    <source>
        <dbReference type="Proteomes" id="UP000053732"/>
    </source>
</evidence>
<protein>
    <submittedName>
        <fullName evidence="1">Str. FM013</fullName>
    </submittedName>
</protein>
<name>A0A0G4PFT9_PENC3</name>
<dbReference type="EMBL" id="HG793147">
    <property type="protein sequence ID" value="CRL25135.1"/>
    <property type="molecule type" value="Genomic_DNA"/>
</dbReference>
<sequence length="508" mass="56766">MEHTVTDKLISILKVRDIPAKREVIESAFKDDRNAQWASKHLRPDTLLSKDELALYLKLENSGALQPILSNPDLGATRPILEDELRNAIDSLEASTATIQKQTETLKLQCASINKQLGLESNVEQQRSRDIARLQKKHEAGRQITTMATTELADELEADFKTATDKSGAENKRILASLSTRLKQDDKALASLETLMSSIKYRGNDASTVKRTNHLSAMLSDYVAEEIHYRLDRLYLETIHAGGSNSHAMDGATSTALEEELESLYPEIEILAEMSTRQQFHEPILRELQNEHDQLRVASHEKLEQALDMLIEMTLSKQDLTNQLGVRESSSELLEQLAALYQSEAGGELVTQPSSRRESLRRRSLQPGLLLATRTPTVPVAAQPSLERLLRGVGVPPESILHPRENGGVSDLHEKRYHFSETLHGLSIAVDAPLVTSLAPLDNASQLLRCSLHANSHYETSLRDPSEESTLSGLEEELTSLQNGVNKLNLDVLHQRDSNQDRLIERWT</sequence>
<accession>A0A0G4PFT9</accession>
<gene>
    <name evidence="1" type="ORF">PCAMFM013_S014g000031</name>
</gene>
<dbReference type="Proteomes" id="UP000053732">
    <property type="component" value="Unassembled WGS sequence"/>
</dbReference>